<name>A0ABP0XR17_9ROSI</name>
<accession>A0ABP0XR17</accession>
<protein>
    <submittedName>
        <fullName evidence="1">Uncharacterized protein</fullName>
    </submittedName>
</protein>
<evidence type="ECO:0000313" key="1">
    <source>
        <dbReference type="EMBL" id="CAK9308992.1"/>
    </source>
</evidence>
<keyword evidence="2" id="KW-1185">Reference proteome</keyword>
<dbReference type="InterPro" id="IPR018971">
    <property type="entry name" value="DUF1997"/>
</dbReference>
<reference evidence="1 2" key="1">
    <citation type="submission" date="2024-03" db="EMBL/GenBank/DDBJ databases">
        <authorList>
            <person name="Gkanogiannis A."/>
            <person name="Becerra Lopez-Lavalle L."/>
        </authorList>
    </citation>
    <scope>NUCLEOTIDE SEQUENCE [LARGE SCALE GENOMIC DNA]</scope>
</reference>
<proteinExistence type="predicted"/>
<dbReference type="Proteomes" id="UP001642487">
    <property type="component" value="Chromosome 1"/>
</dbReference>
<dbReference type="PANTHER" id="PTHR34133">
    <property type="entry name" value="OS07G0633000 PROTEIN"/>
    <property type="match status" value="1"/>
</dbReference>
<dbReference type="EMBL" id="OZ021735">
    <property type="protein sequence ID" value="CAK9308992.1"/>
    <property type="molecule type" value="Genomic_DNA"/>
</dbReference>
<dbReference type="PANTHER" id="PTHR34133:SF8">
    <property type="entry name" value="OS07G0633000 PROTEIN"/>
    <property type="match status" value="1"/>
</dbReference>
<gene>
    <name evidence="1" type="ORF">CITCOLO1_LOCUS513</name>
</gene>
<evidence type="ECO:0000313" key="2">
    <source>
        <dbReference type="Proteomes" id="UP001642487"/>
    </source>
</evidence>
<dbReference type="Pfam" id="PF09366">
    <property type="entry name" value="DUF1997"/>
    <property type="match status" value="1"/>
</dbReference>
<organism evidence="1 2">
    <name type="scientific">Citrullus colocynthis</name>
    <name type="common">colocynth</name>
    <dbReference type="NCBI Taxonomy" id="252529"/>
    <lineage>
        <taxon>Eukaryota</taxon>
        <taxon>Viridiplantae</taxon>
        <taxon>Streptophyta</taxon>
        <taxon>Embryophyta</taxon>
        <taxon>Tracheophyta</taxon>
        <taxon>Spermatophyta</taxon>
        <taxon>Magnoliopsida</taxon>
        <taxon>eudicotyledons</taxon>
        <taxon>Gunneridae</taxon>
        <taxon>Pentapetalae</taxon>
        <taxon>rosids</taxon>
        <taxon>fabids</taxon>
        <taxon>Cucurbitales</taxon>
        <taxon>Cucurbitaceae</taxon>
        <taxon>Benincaseae</taxon>
        <taxon>Citrullus</taxon>
    </lineage>
</organism>
<sequence>MPKTQKHHHHHYDFLSISLTFFSDFPLYDSPGKASFDEYLEDKPRLVKATFPGKSQQLNQEEWRIETPKIQLLFLKIWPTIDMKIICKTNGEGYPSDVPHYITKVLELEMTKWRINGIHKDYMPSSANVCSKGAIYREKIGTRSHLKFQLLINLSFCVPEALNFVPNDALQGIVETVLKAMIEDLKLKTIHKLVEDYSEFRKENKK</sequence>